<dbReference type="OMA" id="CIMVSVR"/>
<proteinExistence type="predicted"/>
<feature type="region of interest" description="Disordered" evidence="1">
    <location>
        <begin position="355"/>
        <end position="375"/>
    </location>
</feature>
<dbReference type="KEGG" id="aplc:110987454"/>
<evidence type="ECO:0000256" key="1">
    <source>
        <dbReference type="SAM" id="MobiDB-lite"/>
    </source>
</evidence>
<feature type="region of interest" description="Disordered" evidence="1">
    <location>
        <begin position="736"/>
        <end position="776"/>
    </location>
</feature>
<evidence type="ECO:0000313" key="2">
    <source>
        <dbReference type="Proteomes" id="UP000694845"/>
    </source>
</evidence>
<keyword evidence="2" id="KW-1185">Reference proteome</keyword>
<name>A0A8B7ZK50_ACAPL</name>
<dbReference type="RefSeq" id="XP_022105889.1">
    <property type="nucleotide sequence ID" value="XM_022250197.1"/>
</dbReference>
<organism evidence="2 3">
    <name type="scientific">Acanthaster planci</name>
    <name type="common">Crown-of-thorns starfish</name>
    <dbReference type="NCBI Taxonomy" id="133434"/>
    <lineage>
        <taxon>Eukaryota</taxon>
        <taxon>Metazoa</taxon>
        <taxon>Echinodermata</taxon>
        <taxon>Eleutherozoa</taxon>
        <taxon>Asterozoa</taxon>
        <taxon>Asteroidea</taxon>
        <taxon>Valvatacea</taxon>
        <taxon>Valvatida</taxon>
        <taxon>Acanthasteridae</taxon>
        <taxon>Acanthaster</taxon>
    </lineage>
</organism>
<sequence length="776" mass="85006">MAASNSPGCYVDRKLQNQLSLLQSPEFDVTINDVGEIINILNVIKAKCAPTPEKFRLLVGLLCEVDLSITNIEEHYEQLMIKNRIFHLLRMFPDVAHPLLDIIARATNRCCPLASLPVTIGRIEQERQACSSEGLHSYNHAMMPRQTPLLQHSTCLRMSAPNNQMAAAAVVPGNQQAGILSPQRLSGVTQPTSYPPSVQGMTTTLPAGQPVVGGRSQLVEFDLSRKLYDQIPPSLLQSPLQAGVNSSGARESPSDIQKRILLQQQQHLRQQLEMLQVQRLQQACVRNLSFGQKQMSQVATTTVSSTPLNRMESSMSANSAVIGPSRSVVQPKIMTRSARQLSQQQPIPVTIRNRHSGSDIKALDPRSPEKQMASNKAVGKTVIFSSDGHCVSEASKNTLLQLDSVVEGAAGTGGRESGDEDKKDRGLCLSQVGHHCIMVSVRDGRFARTQDSMTLETDQKEKQTDTQTDSAKSKTKQRQKKGKAGHGCKGAVIDVKNLCHMHDIWPSDKHKKSHFVSNSGKQSLTVHELNVQHQNQPEVQGPNKTNNNSNNKHEGIPKDMSLSQTNGQSSSRKRKSHQQAKSRKKRRRRSFNSGGTTYGMAANEESAPIDLYHTPPSSGGLGNVTAPNAVFEPTTGTWRRKPDGAKANKISPPQRQVIQLSQNPQVKFPADLESTYLLCSSCDDEMWYQSSQSDETDTCLLSNASPVLAPCPSNIGMKSQAGTFLERLMQHDLPTSHAEVAQNSTADAAATTASTAPRYAGETNLSRTRKDKKKKH</sequence>
<dbReference type="OrthoDB" id="10497616at2759"/>
<accession>A0A8B7ZK50</accession>
<dbReference type="GeneID" id="110987454"/>
<reference evidence="3" key="1">
    <citation type="submission" date="2025-08" db="UniProtKB">
        <authorList>
            <consortium name="RefSeq"/>
        </authorList>
    </citation>
    <scope>IDENTIFICATION</scope>
</reference>
<protein>
    <submittedName>
        <fullName evidence="3">Uncharacterized protein LOC110987454</fullName>
    </submittedName>
</protein>
<feature type="compositionally biased region" description="Basic residues" evidence="1">
    <location>
        <begin position="473"/>
        <end position="486"/>
    </location>
</feature>
<feature type="compositionally biased region" description="Basic and acidic residues" evidence="1">
    <location>
        <begin position="356"/>
        <end position="369"/>
    </location>
</feature>
<feature type="region of interest" description="Disordered" evidence="1">
    <location>
        <begin position="453"/>
        <end position="488"/>
    </location>
</feature>
<feature type="region of interest" description="Disordered" evidence="1">
    <location>
        <begin position="533"/>
        <end position="602"/>
    </location>
</feature>
<gene>
    <name evidence="3" type="primary">LOC110987454</name>
</gene>
<evidence type="ECO:0000313" key="3">
    <source>
        <dbReference type="RefSeq" id="XP_022105889.1"/>
    </source>
</evidence>
<feature type="compositionally biased region" description="Basic residues" evidence="1">
    <location>
        <begin position="571"/>
        <end position="590"/>
    </location>
</feature>
<dbReference type="AlphaFoldDB" id="A0A8B7ZK50"/>
<dbReference type="Proteomes" id="UP000694845">
    <property type="component" value="Unplaced"/>
</dbReference>
<feature type="compositionally biased region" description="Basic residues" evidence="1">
    <location>
        <begin position="767"/>
        <end position="776"/>
    </location>
</feature>
<feature type="compositionally biased region" description="Low complexity" evidence="1">
    <location>
        <begin position="744"/>
        <end position="756"/>
    </location>
</feature>